<dbReference type="OrthoDB" id="15235at2759"/>
<organism evidence="2 3">
    <name type="scientific">Carpediemonas membranifera</name>
    <dbReference type="NCBI Taxonomy" id="201153"/>
    <lineage>
        <taxon>Eukaryota</taxon>
        <taxon>Metamonada</taxon>
        <taxon>Carpediemonas-like organisms</taxon>
        <taxon>Carpediemonas</taxon>
    </lineage>
</organism>
<dbReference type="GO" id="GO:0005975">
    <property type="term" value="P:carbohydrate metabolic process"/>
    <property type="evidence" value="ECO:0007669"/>
    <property type="project" value="InterPro"/>
</dbReference>
<keyword evidence="2" id="KW-0449">Lipoprotein</keyword>
<dbReference type="Proteomes" id="UP000717585">
    <property type="component" value="Unassembled WGS sequence"/>
</dbReference>
<dbReference type="PROSITE" id="PS51257">
    <property type="entry name" value="PROKAR_LIPOPROTEIN"/>
    <property type="match status" value="1"/>
</dbReference>
<accession>A0A8J6AZZ8</accession>
<feature type="chain" id="PRO_5035313762" evidence="1">
    <location>
        <begin position="21"/>
        <end position="678"/>
    </location>
</feature>
<proteinExistence type="predicted"/>
<dbReference type="AlphaFoldDB" id="A0A8J6AZZ8"/>
<dbReference type="EMBL" id="JAHDYR010000011">
    <property type="protein sequence ID" value="KAG9395490.1"/>
    <property type="molecule type" value="Genomic_DNA"/>
</dbReference>
<dbReference type="InterPro" id="IPR008928">
    <property type="entry name" value="6-hairpin_glycosidase_sf"/>
</dbReference>
<gene>
    <name evidence="2" type="ORF">J8273_3066</name>
</gene>
<comment type="caution">
    <text evidence="2">The sequence shown here is derived from an EMBL/GenBank/DDBJ whole genome shotgun (WGS) entry which is preliminary data.</text>
</comment>
<evidence type="ECO:0000313" key="2">
    <source>
        <dbReference type="EMBL" id="KAG9395490.1"/>
    </source>
</evidence>
<evidence type="ECO:0000313" key="3">
    <source>
        <dbReference type="Proteomes" id="UP000717585"/>
    </source>
</evidence>
<dbReference type="PANTHER" id="PTHR31616:SF0">
    <property type="entry name" value="GLUCAN 1,4-ALPHA-GLUCOSIDASE"/>
    <property type="match status" value="1"/>
</dbReference>
<sequence length="678" mass="74301">MKRISICLLLLLVATVACYSKNSIPSMWLNNWSNMIVMWENNRRLLNGPATYPIGVSDVRVSANWEESAIQADAFVLKVGNTLYQDPKLFDGDSYLSENGTMITEYTTYDGHDLDFTLIGHVQLGPTQESFYIRSYYVVDDSQRPVSLMAYVTTETPKNTENVYGWHDTNNGFFEVDIKPTGLYLATYADQTYSKFQIGSPNTPSDPVNQFAGSGLQGQTVSNTPEAVIGMQFDGTGGLAISLYRAVGSNWADVVAKAKAAKAHDYLGWLSMGSVAVEQKLNSAILPSGTAEEVRYFKLCLLLLKNAQHPTIGTITASFHPCYGYKTWARDGAFAALILTAVGFTEEASKYLSWMGNAELRGDGMYHTTYATFTGKPESFVEPQLDPMGTFMLSVGYYTATTGDRTLARSVAGRLGAVQDYLIHNQPYKSFTSPDYSIWEESSDPVTGAGLPVGFYTFSQSMSAGGLFSAAYLWGMMGDSARRSAATARARELQAAIVTNLWQEDLGHFARQIWSDSKQVQTKLDGASSAPLFLGLIKTSDSMYSRQLDAVSRLITRDNHGVARYEGDVFFYSGVFNPAGAHVPEVSSDMPAWGVTTMFTAWAELRAGKDVSARLKWMRDRSAYGGIAVGEAVDGNSAHEDTFVFSSAPDIYEHAGVYAVTTLISQGKALPVCPFDWD</sequence>
<dbReference type="InterPro" id="IPR012341">
    <property type="entry name" value="6hp_glycosidase-like_sf"/>
</dbReference>
<dbReference type="PANTHER" id="PTHR31616">
    <property type="entry name" value="TREHALASE"/>
    <property type="match status" value="1"/>
</dbReference>
<keyword evidence="3" id="KW-1185">Reference proteome</keyword>
<reference evidence="2" key="1">
    <citation type="submission" date="2021-05" db="EMBL/GenBank/DDBJ databases">
        <title>A free-living protist that lacks canonical eukaryotic 1 DNA replication and segregation systems.</title>
        <authorList>
            <person name="Salas-Leiva D.E."/>
            <person name="Tromer E.C."/>
            <person name="Curtis B.A."/>
            <person name="Jerlstrom-Hultqvist J."/>
            <person name="Kolisko M."/>
            <person name="Yi Z."/>
            <person name="Salas-Leiva J.S."/>
            <person name="Gallot-Lavallee L."/>
            <person name="Kops G.J.P.L."/>
            <person name="Archibald J.M."/>
            <person name="Simpson A.G.B."/>
            <person name="Roger A.J."/>
        </authorList>
    </citation>
    <scope>NUCLEOTIDE SEQUENCE</scope>
    <source>
        <strain evidence="2">BICM</strain>
    </source>
</reference>
<name>A0A8J6AZZ8_9EUKA</name>
<dbReference type="SUPFAM" id="SSF48208">
    <property type="entry name" value="Six-hairpin glycosidases"/>
    <property type="match status" value="1"/>
</dbReference>
<protein>
    <submittedName>
        <fullName evidence="2">Prokaryotic membrane lipoprotein lipid attachment site</fullName>
    </submittedName>
</protein>
<feature type="signal peptide" evidence="1">
    <location>
        <begin position="1"/>
        <end position="20"/>
    </location>
</feature>
<evidence type="ECO:0000256" key="1">
    <source>
        <dbReference type="SAM" id="SignalP"/>
    </source>
</evidence>
<dbReference type="GO" id="GO:0004553">
    <property type="term" value="F:hydrolase activity, hydrolyzing O-glycosyl compounds"/>
    <property type="evidence" value="ECO:0007669"/>
    <property type="project" value="TreeGrafter"/>
</dbReference>
<keyword evidence="1" id="KW-0732">Signal</keyword>
<dbReference type="Gene3D" id="1.50.10.10">
    <property type="match status" value="1"/>
</dbReference>